<feature type="transmembrane region" description="Helical" evidence="1">
    <location>
        <begin position="135"/>
        <end position="156"/>
    </location>
</feature>
<evidence type="ECO:0000256" key="1">
    <source>
        <dbReference type="SAM" id="Phobius"/>
    </source>
</evidence>
<keyword evidence="1" id="KW-0472">Membrane</keyword>
<dbReference type="PANTHER" id="PTHR32251:SF17">
    <property type="entry name" value="STEROID 5-ALPHA REDUCTASE C-TERMINAL DOMAIN-CONTAINING PROTEIN"/>
    <property type="match status" value="1"/>
</dbReference>
<proteinExistence type="predicted"/>
<keyword evidence="1" id="KW-0812">Transmembrane</keyword>
<feature type="transmembrane region" description="Helical" evidence="1">
    <location>
        <begin position="6"/>
        <end position="25"/>
    </location>
</feature>
<feature type="transmembrane region" description="Helical" evidence="1">
    <location>
        <begin position="37"/>
        <end position="56"/>
    </location>
</feature>
<feature type="transmembrane region" description="Helical" evidence="1">
    <location>
        <begin position="110"/>
        <end position="129"/>
    </location>
</feature>
<keyword evidence="1" id="KW-1133">Transmembrane helix</keyword>
<keyword evidence="3" id="KW-1185">Reference proteome</keyword>
<name>A0A5B9PAB7_9BACT</name>
<dbReference type="EMBL" id="CP042912">
    <property type="protein sequence ID" value="QEG21902.1"/>
    <property type="molecule type" value="Genomic_DNA"/>
</dbReference>
<dbReference type="Pfam" id="PF06966">
    <property type="entry name" value="DUF1295"/>
    <property type="match status" value="1"/>
</dbReference>
<dbReference type="PANTHER" id="PTHR32251">
    <property type="entry name" value="3-OXO-5-ALPHA-STEROID 4-DEHYDROGENASE"/>
    <property type="match status" value="1"/>
</dbReference>
<sequence>MTAYQAMPLIGLVIAQIAFLVIWLLQRRLNDAGIVDVFWSLMVASLGLFYCVVGFGNVSRRLVAGVFVSAWALRLSHYLLSRWLRSPEDRRYTELKAEWGKTAQVRLFRFYQIQAIGCVLFSIPIFFAANNESPLNWLDFVGVMIFLVSMVGEWTADRQLDQFKRNADNHGKVCKSGLWSYSRHPNYFFEWTHWFSYVFLAITTPWGWVSIIAPIAMYYFLTQKTGIPATEKQALESKGDAYREYQRTTNAFFPWPSNS</sequence>
<dbReference type="InterPro" id="IPR010721">
    <property type="entry name" value="UstE-like"/>
</dbReference>
<dbReference type="STRING" id="980251.GCA_001642875_03364"/>
<reference evidence="2 3" key="1">
    <citation type="submission" date="2019-08" db="EMBL/GenBank/DDBJ databases">
        <title>Deep-cultivation of Planctomycetes and their phenomic and genomic characterization uncovers novel biology.</title>
        <authorList>
            <person name="Wiegand S."/>
            <person name="Jogler M."/>
            <person name="Boedeker C."/>
            <person name="Pinto D."/>
            <person name="Vollmers J."/>
            <person name="Rivas-Marin E."/>
            <person name="Kohn T."/>
            <person name="Peeters S.H."/>
            <person name="Heuer A."/>
            <person name="Rast P."/>
            <person name="Oberbeckmann S."/>
            <person name="Bunk B."/>
            <person name="Jeske O."/>
            <person name="Meyerdierks A."/>
            <person name="Storesund J.E."/>
            <person name="Kallscheuer N."/>
            <person name="Luecker S."/>
            <person name="Lage O.M."/>
            <person name="Pohl T."/>
            <person name="Merkel B.J."/>
            <person name="Hornburger P."/>
            <person name="Mueller R.-W."/>
            <person name="Bruemmer F."/>
            <person name="Labrenz M."/>
            <person name="Spormann A.M."/>
            <person name="Op den Camp H."/>
            <person name="Overmann J."/>
            <person name="Amann R."/>
            <person name="Jetten M.S.M."/>
            <person name="Mascher T."/>
            <person name="Medema M.H."/>
            <person name="Devos D.P."/>
            <person name="Kaster A.-K."/>
            <person name="Ovreas L."/>
            <person name="Rohde M."/>
            <person name="Galperin M.Y."/>
            <person name="Jogler C."/>
        </authorList>
    </citation>
    <scope>NUCLEOTIDE SEQUENCE [LARGE SCALE GENOMIC DNA]</scope>
    <source>
        <strain evidence="2 3">FC18</strain>
    </source>
</reference>
<feature type="transmembrane region" description="Helical" evidence="1">
    <location>
        <begin position="194"/>
        <end position="221"/>
    </location>
</feature>
<protein>
    <submittedName>
        <fullName evidence="2">3-oxo-5-alpha-steroid 4-dehydrogenase</fullName>
    </submittedName>
</protein>
<gene>
    <name evidence="2" type="ORF">MFFC18_17630</name>
</gene>
<dbReference type="RefSeq" id="WP_075085568.1">
    <property type="nucleotide sequence ID" value="NZ_CP042912.1"/>
</dbReference>
<dbReference type="KEGG" id="mff:MFFC18_17630"/>
<dbReference type="GO" id="GO:0016020">
    <property type="term" value="C:membrane"/>
    <property type="evidence" value="ECO:0007669"/>
    <property type="project" value="TreeGrafter"/>
</dbReference>
<dbReference type="PROSITE" id="PS50244">
    <property type="entry name" value="S5A_REDUCTASE"/>
    <property type="match status" value="1"/>
</dbReference>
<feature type="transmembrane region" description="Helical" evidence="1">
    <location>
        <begin position="62"/>
        <end position="80"/>
    </location>
</feature>
<dbReference type="Proteomes" id="UP000322214">
    <property type="component" value="Chromosome"/>
</dbReference>
<evidence type="ECO:0000313" key="3">
    <source>
        <dbReference type="Proteomes" id="UP000322214"/>
    </source>
</evidence>
<dbReference type="Gene3D" id="1.20.120.1630">
    <property type="match status" value="1"/>
</dbReference>
<organism evidence="2 3">
    <name type="scientific">Mariniblastus fucicola</name>
    <dbReference type="NCBI Taxonomy" id="980251"/>
    <lineage>
        <taxon>Bacteria</taxon>
        <taxon>Pseudomonadati</taxon>
        <taxon>Planctomycetota</taxon>
        <taxon>Planctomycetia</taxon>
        <taxon>Pirellulales</taxon>
        <taxon>Pirellulaceae</taxon>
        <taxon>Mariniblastus</taxon>
    </lineage>
</organism>
<dbReference type="AlphaFoldDB" id="A0A5B9PAB7"/>
<accession>A0A5B9PAB7</accession>
<evidence type="ECO:0000313" key="2">
    <source>
        <dbReference type="EMBL" id="QEG21902.1"/>
    </source>
</evidence>